<dbReference type="AlphaFoldDB" id="A0A2J0YYT0"/>
<evidence type="ECO:0000313" key="3">
    <source>
        <dbReference type="EMBL" id="PJR13443.1"/>
    </source>
</evidence>
<evidence type="ECO:0000256" key="1">
    <source>
        <dbReference type="SAM" id="Phobius"/>
    </source>
</evidence>
<dbReference type="RefSeq" id="WP_100673421.1">
    <property type="nucleotide sequence ID" value="NZ_NJGD01000010.1"/>
</dbReference>
<feature type="transmembrane region" description="Helical" evidence="1">
    <location>
        <begin position="100"/>
        <end position="117"/>
    </location>
</feature>
<evidence type="ECO:0000259" key="2">
    <source>
        <dbReference type="Pfam" id="PF07331"/>
    </source>
</evidence>
<organism evidence="3 4">
    <name type="scientific">Rhizobium meliloti</name>
    <name type="common">Ensifer meliloti</name>
    <name type="synonym">Sinorhizobium meliloti</name>
    <dbReference type="NCBI Taxonomy" id="382"/>
    <lineage>
        <taxon>Bacteria</taxon>
        <taxon>Pseudomonadati</taxon>
        <taxon>Pseudomonadota</taxon>
        <taxon>Alphaproteobacteria</taxon>
        <taxon>Hyphomicrobiales</taxon>
        <taxon>Rhizobiaceae</taxon>
        <taxon>Sinorhizobium/Ensifer group</taxon>
        <taxon>Sinorhizobium</taxon>
    </lineage>
</organism>
<gene>
    <name evidence="3" type="ORF">CEJ86_22160</name>
</gene>
<protein>
    <recommendedName>
        <fullName evidence="2">DUF1468 domain-containing protein</fullName>
    </recommendedName>
</protein>
<keyword evidence="1" id="KW-0812">Transmembrane</keyword>
<keyword evidence="1" id="KW-1133">Transmembrane helix</keyword>
<dbReference type="EMBL" id="NJGD01000010">
    <property type="protein sequence ID" value="PJR13443.1"/>
    <property type="molecule type" value="Genomic_DNA"/>
</dbReference>
<keyword evidence="1" id="KW-0472">Membrane</keyword>
<sequence>MKRYMGLVPVLVMPAIIAVYLALFWNSVKDMPIQSSGYPKILVVGILFLLPFLIWHETAPWRRGHLPAVSFKAAWLSWHKVVYTAVAVIAYVFLMEPLGGYLSSAIFIAGLAIALGYRRPPILASLVGCAMLLIFAFDYFLHIALPGV</sequence>
<feature type="transmembrane region" description="Helical" evidence="1">
    <location>
        <begin position="75"/>
        <end position="94"/>
    </location>
</feature>
<name>A0A2J0YYT0_RHIML</name>
<evidence type="ECO:0000313" key="4">
    <source>
        <dbReference type="Proteomes" id="UP000231987"/>
    </source>
</evidence>
<dbReference type="Proteomes" id="UP000231987">
    <property type="component" value="Unassembled WGS sequence"/>
</dbReference>
<proteinExistence type="predicted"/>
<dbReference type="Pfam" id="PF07331">
    <property type="entry name" value="TctB"/>
    <property type="match status" value="1"/>
</dbReference>
<feature type="transmembrane region" description="Helical" evidence="1">
    <location>
        <begin position="7"/>
        <end position="25"/>
    </location>
</feature>
<feature type="domain" description="DUF1468" evidence="2">
    <location>
        <begin position="15"/>
        <end position="146"/>
    </location>
</feature>
<comment type="caution">
    <text evidence="3">The sequence shown here is derived from an EMBL/GenBank/DDBJ whole genome shotgun (WGS) entry which is preliminary data.</text>
</comment>
<feature type="transmembrane region" description="Helical" evidence="1">
    <location>
        <begin position="37"/>
        <end position="55"/>
    </location>
</feature>
<reference evidence="3 4" key="1">
    <citation type="submission" date="2017-06" db="EMBL/GenBank/DDBJ databases">
        <title>Ensifer strains isolated from leguminous trees and herbs display diverse denitrification phenotypes with some acting as strong N2O sinks.</title>
        <authorList>
            <person name="Woliy K."/>
            <person name="Mania D."/>
            <person name="Bakken L.R."/>
            <person name="Frostegard A."/>
        </authorList>
    </citation>
    <scope>NUCLEOTIDE SEQUENCE [LARGE SCALE GENOMIC DNA]</scope>
    <source>
        <strain evidence="3 4">AC50a</strain>
    </source>
</reference>
<accession>A0A2J0YYT0</accession>
<feature type="transmembrane region" description="Helical" evidence="1">
    <location>
        <begin position="124"/>
        <end position="145"/>
    </location>
</feature>
<dbReference type="InterPro" id="IPR009936">
    <property type="entry name" value="DUF1468"/>
</dbReference>